<evidence type="ECO:0000256" key="2">
    <source>
        <dbReference type="ARBA" id="ARBA00023136"/>
    </source>
</evidence>
<evidence type="ECO:0000313" key="6">
    <source>
        <dbReference type="EMBL" id="PQJ10245.1"/>
    </source>
</evidence>
<dbReference type="PANTHER" id="PTHR40980">
    <property type="entry name" value="PLUG DOMAIN-CONTAINING PROTEIN"/>
    <property type="match status" value="1"/>
</dbReference>
<protein>
    <recommendedName>
        <fullName evidence="5">Outer membrane protein beta-barrel domain-containing protein</fullName>
    </recommendedName>
</protein>
<feature type="signal peptide" evidence="4">
    <location>
        <begin position="1"/>
        <end position="19"/>
    </location>
</feature>
<dbReference type="PANTHER" id="PTHR40980:SF4">
    <property type="entry name" value="TONB-DEPENDENT RECEPTOR-LIKE BETA-BARREL DOMAIN-CONTAINING PROTEIN"/>
    <property type="match status" value="1"/>
</dbReference>
<dbReference type="SUPFAM" id="SSF49464">
    <property type="entry name" value="Carboxypeptidase regulatory domain-like"/>
    <property type="match status" value="1"/>
</dbReference>
<dbReference type="InterPro" id="IPR037066">
    <property type="entry name" value="Plug_dom_sf"/>
</dbReference>
<dbReference type="SUPFAM" id="SSF56935">
    <property type="entry name" value="Porins"/>
    <property type="match status" value="1"/>
</dbReference>
<dbReference type="GO" id="GO:0009279">
    <property type="term" value="C:cell outer membrane"/>
    <property type="evidence" value="ECO:0007669"/>
    <property type="project" value="UniProtKB-SubCell"/>
</dbReference>
<name>A0A2S7SUG7_9BACT</name>
<accession>A0A2S7SUG7</accession>
<dbReference type="InterPro" id="IPR041700">
    <property type="entry name" value="OMP_b-brl_3"/>
</dbReference>
<keyword evidence="2" id="KW-0472">Membrane</keyword>
<dbReference type="Gene3D" id="2.40.170.20">
    <property type="entry name" value="TonB-dependent receptor, beta-barrel domain"/>
    <property type="match status" value="1"/>
</dbReference>
<dbReference type="InterPro" id="IPR008969">
    <property type="entry name" value="CarboxyPept-like_regulatory"/>
</dbReference>
<dbReference type="Pfam" id="PF14905">
    <property type="entry name" value="OMP_b-brl_3"/>
    <property type="match status" value="1"/>
</dbReference>
<comment type="caution">
    <text evidence="6">The sequence shown here is derived from an EMBL/GenBank/DDBJ whole genome shotgun (WGS) entry which is preliminary data.</text>
</comment>
<evidence type="ECO:0000259" key="5">
    <source>
        <dbReference type="Pfam" id="PF14905"/>
    </source>
</evidence>
<gene>
    <name evidence="6" type="ORF">CJD36_016295</name>
</gene>
<evidence type="ECO:0000256" key="4">
    <source>
        <dbReference type="SAM" id="SignalP"/>
    </source>
</evidence>
<dbReference type="RefSeq" id="WP_105040254.1">
    <property type="nucleotide sequence ID" value="NZ_PPSL01000004.1"/>
</dbReference>
<dbReference type="Gene3D" id="2.60.40.1120">
    <property type="entry name" value="Carboxypeptidase-like, regulatory domain"/>
    <property type="match status" value="1"/>
</dbReference>
<proteinExistence type="predicted"/>
<sequence length="802" mass="89574">MNRYLFLLLLLCSTICSLAQPRITGAVKNSANIPLPYCAVALMDSAGHTTLKGTITGEDGRFVIDIPVPGHYRVQVRLMGYTEYVSGVVNIDSLAVDQGAIVLRYATHGLAEAAVKAQRPLVEFKNGTIVLNVENDLLATGNTALELLKRLPGVMVDAQNNVTVDGRGGIGFMMDGRLQQIPAGQMINILSSMTSESIASIQLIKNPSAKYDAAGTSGLINIISKKVRLRGVSGNLFESASYGKRGGSVSAFSLNYKTNKFTLLTNTSYNNKVILLENTMNRTLNTAGGDMVIRAKGRSESLSSVLNFKGGVEYAPTDRTTMGINITTAPNTVNEFADLNTTIDGANTLAYSLLSSKAYNPEHYNNPSVSTYAVHTFDSSGTQLKFSADYTRFLDEYSGLNRNSFFNNQIEVMPMQAYNNHIDLVFKVFTQKLDFTKMLTKTITLEAGEKTSFVENNNSSSVDMNVPGTETYYADTLYNNRYVYNEQILAGYVNVTKALTKGALQLGLRGEQTNIDGINHANGYSFTQHYFNLFPNLSFDYALSQKNSLQFSYSYRIDRPAYNQLNPIRIFSDALNYGTGNPQLQPQYSHKINAEVAHGRVFHFSLAYTHTDNSIYSYSFTRPGMQSNVDTTFNFAFSDQVVLGTFAQFQSKWYNLQTMAEFMYGNRRGMIDGSNTLNETFAMQGSMNNTFLLPKEWRLQLNGRYNTGFYDGIQHYNQRGQVDIAVQKKLLKGKLNTTLGIYDIFYTDYGRYTSTLPGQQYYYKQRPDSRRLRLTLNYRFGNMRIDRKVSDGEDNSRLKKGS</sequence>
<feature type="domain" description="Outer membrane protein beta-barrel" evidence="5">
    <location>
        <begin position="375"/>
        <end position="778"/>
    </location>
</feature>
<keyword evidence="3" id="KW-0998">Cell outer membrane</keyword>
<evidence type="ECO:0000256" key="3">
    <source>
        <dbReference type="ARBA" id="ARBA00023237"/>
    </source>
</evidence>
<reference evidence="6 7" key="1">
    <citation type="submission" date="2018-01" db="EMBL/GenBank/DDBJ databases">
        <title>A novel member of the phylum Bacteroidetes isolated from glacier ice.</title>
        <authorList>
            <person name="Liu Q."/>
            <person name="Xin Y.-H."/>
        </authorList>
    </citation>
    <scope>NUCLEOTIDE SEQUENCE [LARGE SCALE GENOMIC DNA]</scope>
    <source>
        <strain evidence="6 7">RB1R16</strain>
    </source>
</reference>
<dbReference type="Gene3D" id="2.170.130.10">
    <property type="entry name" value="TonB-dependent receptor, plug domain"/>
    <property type="match status" value="1"/>
</dbReference>
<dbReference type="InterPro" id="IPR036942">
    <property type="entry name" value="Beta-barrel_TonB_sf"/>
</dbReference>
<dbReference type="OrthoDB" id="905812at2"/>
<dbReference type="EMBL" id="PPSL01000004">
    <property type="protein sequence ID" value="PQJ10245.1"/>
    <property type="molecule type" value="Genomic_DNA"/>
</dbReference>
<evidence type="ECO:0000256" key="1">
    <source>
        <dbReference type="ARBA" id="ARBA00004442"/>
    </source>
</evidence>
<dbReference type="Pfam" id="PF13620">
    <property type="entry name" value="CarboxypepD_reg"/>
    <property type="match status" value="1"/>
</dbReference>
<keyword evidence="7" id="KW-1185">Reference proteome</keyword>
<keyword evidence="4" id="KW-0732">Signal</keyword>
<evidence type="ECO:0000313" key="7">
    <source>
        <dbReference type="Proteomes" id="UP000239872"/>
    </source>
</evidence>
<feature type="chain" id="PRO_5015652091" description="Outer membrane protein beta-barrel domain-containing protein" evidence="4">
    <location>
        <begin position="20"/>
        <end position="802"/>
    </location>
</feature>
<dbReference type="AlphaFoldDB" id="A0A2S7SUG7"/>
<organism evidence="6 7">
    <name type="scientific">Flavipsychrobacter stenotrophus</name>
    <dbReference type="NCBI Taxonomy" id="2077091"/>
    <lineage>
        <taxon>Bacteria</taxon>
        <taxon>Pseudomonadati</taxon>
        <taxon>Bacteroidota</taxon>
        <taxon>Chitinophagia</taxon>
        <taxon>Chitinophagales</taxon>
        <taxon>Chitinophagaceae</taxon>
        <taxon>Flavipsychrobacter</taxon>
    </lineage>
</organism>
<comment type="subcellular location">
    <subcellularLocation>
        <location evidence="1">Cell outer membrane</location>
    </subcellularLocation>
</comment>
<dbReference type="Proteomes" id="UP000239872">
    <property type="component" value="Unassembled WGS sequence"/>
</dbReference>